<feature type="transmembrane region" description="Helical" evidence="2">
    <location>
        <begin position="9"/>
        <end position="29"/>
    </location>
</feature>
<gene>
    <name evidence="3" type="ORF">I0C86_26105</name>
</gene>
<protein>
    <recommendedName>
        <fullName evidence="5">DNA-binding transcriptional regulator of glucitol operon</fullName>
    </recommendedName>
</protein>
<sequence length="141" mass="15643">MKRLCTPAWIVRHVLTVVLVVGFLALGWWQISRALAGNTLSWAYAFEWPIFAGFLIFLWVREARYTLRGGPDPTAEPDPPTDRPTTPGVRRPVRSARPRPAAAQAGEDPALAEYNNYLAWLNANPDARPADYPGSAGSRKD</sequence>
<accession>A0ABS0H1R6</accession>
<dbReference type="RefSeq" id="WP_196203923.1">
    <property type="nucleotide sequence ID" value="NZ_JADPUN010000231.1"/>
</dbReference>
<keyword evidence="4" id="KW-1185">Reference proteome</keyword>
<keyword evidence="2" id="KW-0472">Membrane</keyword>
<keyword evidence="2" id="KW-0812">Transmembrane</keyword>
<evidence type="ECO:0000256" key="2">
    <source>
        <dbReference type="SAM" id="Phobius"/>
    </source>
</evidence>
<evidence type="ECO:0008006" key="5">
    <source>
        <dbReference type="Google" id="ProtNLM"/>
    </source>
</evidence>
<feature type="region of interest" description="Disordered" evidence="1">
    <location>
        <begin position="69"/>
        <end position="108"/>
    </location>
</feature>
<proteinExistence type="predicted"/>
<evidence type="ECO:0000256" key="1">
    <source>
        <dbReference type="SAM" id="MobiDB-lite"/>
    </source>
</evidence>
<comment type="caution">
    <text evidence="3">The sequence shown here is derived from an EMBL/GenBank/DDBJ whole genome shotgun (WGS) entry which is preliminary data.</text>
</comment>
<keyword evidence="2" id="KW-1133">Transmembrane helix</keyword>
<evidence type="ECO:0000313" key="3">
    <source>
        <dbReference type="EMBL" id="MBF9132396.1"/>
    </source>
</evidence>
<feature type="transmembrane region" description="Helical" evidence="2">
    <location>
        <begin position="41"/>
        <end position="60"/>
    </location>
</feature>
<name>A0ABS0H1R6_9ACTN</name>
<organism evidence="3 4">
    <name type="scientific">Plantactinospora alkalitolerans</name>
    <dbReference type="NCBI Taxonomy" id="2789879"/>
    <lineage>
        <taxon>Bacteria</taxon>
        <taxon>Bacillati</taxon>
        <taxon>Actinomycetota</taxon>
        <taxon>Actinomycetes</taxon>
        <taxon>Micromonosporales</taxon>
        <taxon>Micromonosporaceae</taxon>
        <taxon>Plantactinospora</taxon>
    </lineage>
</organism>
<dbReference type="EMBL" id="JADPUN010000231">
    <property type="protein sequence ID" value="MBF9132396.1"/>
    <property type="molecule type" value="Genomic_DNA"/>
</dbReference>
<evidence type="ECO:0000313" key="4">
    <source>
        <dbReference type="Proteomes" id="UP000638560"/>
    </source>
</evidence>
<reference evidence="3 4" key="1">
    <citation type="submission" date="2020-11" db="EMBL/GenBank/DDBJ databases">
        <title>A novel isolate from a Black sea contaminated sediment with potential to produce alkanes: Plantactinospora alkalitolerans sp. nov.</title>
        <authorList>
            <person name="Carro L."/>
            <person name="Veyisoglu A."/>
            <person name="Guven K."/>
            <person name="Schumann P."/>
            <person name="Klenk H.-P."/>
            <person name="Sahin N."/>
        </authorList>
    </citation>
    <scope>NUCLEOTIDE SEQUENCE [LARGE SCALE GENOMIC DNA]</scope>
    <source>
        <strain evidence="3 4">S1510</strain>
    </source>
</reference>
<dbReference type="Proteomes" id="UP000638560">
    <property type="component" value="Unassembled WGS sequence"/>
</dbReference>